<organism evidence="2 3">
    <name type="scientific">Anopheles minimus</name>
    <dbReference type="NCBI Taxonomy" id="112268"/>
    <lineage>
        <taxon>Eukaryota</taxon>
        <taxon>Metazoa</taxon>
        <taxon>Ecdysozoa</taxon>
        <taxon>Arthropoda</taxon>
        <taxon>Hexapoda</taxon>
        <taxon>Insecta</taxon>
        <taxon>Pterygota</taxon>
        <taxon>Neoptera</taxon>
        <taxon>Endopterygota</taxon>
        <taxon>Diptera</taxon>
        <taxon>Nematocera</taxon>
        <taxon>Culicoidea</taxon>
        <taxon>Culicidae</taxon>
        <taxon>Anophelinae</taxon>
        <taxon>Anopheles</taxon>
    </lineage>
</organism>
<proteinExistence type="predicted"/>
<name>A0A182WNF8_9DIPT</name>
<protein>
    <submittedName>
        <fullName evidence="2">Uncharacterized protein</fullName>
    </submittedName>
</protein>
<feature type="compositionally biased region" description="Basic and acidic residues" evidence="1">
    <location>
        <begin position="88"/>
        <end position="100"/>
    </location>
</feature>
<reference evidence="3" key="1">
    <citation type="submission" date="2013-03" db="EMBL/GenBank/DDBJ databases">
        <title>The Genome Sequence of Anopheles minimus MINIMUS1.</title>
        <authorList>
            <consortium name="The Broad Institute Genomics Platform"/>
            <person name="Neafsey D.E."/>
            <person name="Walton C."/>
            <person name="Walker B."/>
            <person name="Young S.K."/>
            <person name="Zeng Q."/>
            <person name="Gargeya S."/>
            <person name="Fitzgerald M."/>
            <person name="Haas B."/>
            <person name="Abouelleil A."/>
            <person name="Allen A.W."/>
            <person name="Alvarado L."/>
            <person name="Arachchi H.M."/>
            <person name="Berlin A.M."/>
            <person name="Chapman S.B."/>
            <person name="Gainer-Dewar J."/>
            <person name="Goldberg J."/>
            <person name="Griggs A."/>
            <person name="Gujja S."/>
            <person name="Hansen M."/>
            <person name="Howarth C."/>
            <person name="Imamovic A."/>
            <person name="Ireland A."/>
            <person name="Larimer J."/>
            <person name="McCowan C."/>
            <person name="Murphy C."/>
            <person name="Pearson M."/>
            <person name="Poon T.W."/>
            <person name="Priest M."/>
            <person name="Roberts A."/>
            <person name="Saif S."/>
            <person name="Shea T."/>
            <person name="Sisk P."/>
            <person name="Sykes S."/>
            <person name="Wortman J."/>
            <person name="Nusbaum C."/>
            <person name="Birren B."/>
        </authorList>
    </citation>
    <scope>NUCLEOTIDE SEQUENCE [LARGE SCALE GENOMIC DNA]</scope>
    <source>
        <strain evidence="3">MINIMUS1</strain>
    </source>
</reference>
<dbReference type="EnsemblMetazoa" id="AMIN014248-RA">
    <property type="protein sequence ID" value="AMIN014248-PA"/>
    <property type="gene ID" value="AMIN014248"/>
</dbReference>
<sequence>MPSVSISVPFPANRADGLCRLHRSVTRGRYRLAASTASVGYRFFFCRLSFRRNWFSVSYCMYPQQELLNTTTTTHRQPRGHPAAGDTDPTHTSDAEGCERKGKRSLQGGRPFHSLCCR</sequence>
<evidence type="ECO:0000313" key="3">
    <source>
        <dbReference type="Proteomes" id="UP000075920"/>
    </source>
</evidence>
<accession>A0A182WNF8</accession>
<evidence type="ECO:0000256" key="1">
    <source>
        <dbReference type="SAM" id="MobiDB-lite"/>
    </source>
</evidence>
<dbReference type="Proteomes" id="UP000075920">
    <property type="component" value="Unassembled WGS sequence"/>
</dbReference>
<dbReference type="VEuPathDB" id="VectorBase:AMIN014248"/>
<feature type="region of interest" description="Disordered" evidence="1">
    <location>
        <begin position="71"/>
        <end position="108"/>
    </location>
</feature>
<dbReference type="AlphaFoldDB" id="A0A182WNF8"/>
<reference evidence="2" key="2">
    <citation type="submission" date="2020-05" db="UniProtKB">
        <authorList>
            <consortium name="EnsemblMetazoa"/>
        </authorList>
    </citation>
    <scope>IDENTIFICATION</scope>
    <source>
        <strain evidence="2">MINIMUS1</strain>
    </source>
</reference>
<evidence type="ECO:0000313" key="2">
    <source>
        <dbReference type="EnsemblMetazoa" id="AMIN014248-PA"/>
    </source>
</evidence>
<keyword evidence="3" id="KW-1185">Reference proteome</keyword>